<protein>
    <submittedName>
        <fullName evidence="1">Uncharacterized protein</fullName>
    </submittedName>
</protein>
<name>A0A644Y7E5_9ZZZZ</name>
<dbReference type="SUPFAM" id="SSF53335">
    <property type="entry name" value="S-adenosyl-L-methionine-dependent methyltransferases"/>
    <property type="match status" value="1"/>
</dbReference>
<reference evidence="1" key="1">
    <citation type="submission" date="2019-08" db="EMBL/GenBank/DDBJ databases">
        <authorList>
            <person name="Kucharzyk K."/>
            <person name="Murdoch R.W."/>
            <person name="Higgins S."/>
            <person name="Loffler F."/>
        </authorList>
    </citation>
    <scope>NUCLEOTIDE SEQUENCE</scope>
</reference>
<dbReference type="EMBL" id="VSSQ01004128">
    <property type="protein sequence ID" value="MPM23851.1"/>
    <property type="molecule type" value="Genomic_DNA"/>
</dbReference>
<organism evidence="1">
    <name type="scientific">bioreactor metagenome</name>
    <dbReference type="NCBI Taxonomy" id="1076179"/>
    <lineage>
        <taxon>unclassified sequences</taxon>
        <taxon>metagenomes</taxon>
        <taxon>ecological metagenomes</taxon>
    </lineage>
</organism>
<sequence>MLHIDPYNIDKPSTNGKDYLDVFAQASEQGVKCVLWYGFNTLDEKKQLNDFMINKLSDKTIGSLSCTELIMDIIQKNRILCNPGILGNGLLTSNLSDTSISVIENYSKSLTNLYRNSYYNGYKGSIYREIVNIKLANKKTLSNNLRHRKRGFKMK</sequence>
<gene>
    <name evidence="1" type="ORF">SDC9_70328</name>
</gene>
<dbReference type="AlphaFoldDB" id="A0A644Y7E5"/>
<comment type="caution">
    <text evidence="1">The sequence shown here is derived from an EMBL/GenBank/DDBJ whole genome shotgun (WGS) entry which is preliminary data.</text>
</comment>
<evidence type="ECO:0000313" key="1">
    <source>
        <dbReference type="EMBL" id="MPM23851.1"/>
    </source>
</evidence>
<dbReference type="InterPro" id="IPR029063">
    <property type="entry name" value="SAM-dependent_MTases_sf"/>
</dbReference>
<proteinExistence type="predicted"/>
<accession>A0A644Y7E5</accession>